<dbReference type="GO" id="GO:0051301">
    <property type="term" value="P:cell division"/>
    <property type="evidence" value="ECO:0007669"/>
    <property type="project" value="UniProtKB-KW"/>
</dbReference>
<keyword evidence="4 9" id="KW-0175">Coiled coil</keyword>
<dbReference type="InterPro" id="IPR027267">
    <property type="entry name" value="AH/BAR_dom_sf"/>
</dbReference>
<evidence type="ECO:0000256" key="7">
    <source>
        <dbReference type="ARBA" id="ARBA00023306"/>
    </source>
</evidence>
<evidence type="ECO:0000259" key="10">
    <source>
        <dbReference type="PROSITE" id="PS51021"/>
    </source>
</evidence>
<dbReference type="EnsemblMetazoa" id="XM_030985310">
    <property type="protein sequence ID" value="XP_030841170"/>
    <property type="gene ID" value="LOC100893242"/>
</dbReference>
<dbReference type="GO" id="GO:0097320">
    <property type="term" value="P:plasma membrane tubulation"/>
    <property type="evidence" value="ECO:0000318"/>
    <property type="project" value="GO_Central"/>
</dbReference>
<dbReference type="Pfam" id="PF03114">
    <property type="entry name" value="BAR"/>
    <property type="match status" value="1"/>
</dbReference>
<dbReference type="GO" id="GO:0006897">
    <property type="term" value="P:endocytosis"/>
    <property type="evidence" value="ECO:0000318"/>
    <property type="project" value="GO_Central"/>
</dbReference>
<evidence type="ECO:0000256" key="1">
    <source>
        <dbReference type="ARBA" id="ARBA00004245"/>
    </source>
</evidence>
<dbReference type="GO" id="GO:0005737">
    <property type="term" value="C:cytoplasm"/>
    <property type="evidence" value="ECO:0007669"/>
    <property type="project" value="InterPro"/>
</dbReference>
<evidence type="ECO:0000256" key="3">
    <source>
        <dbReference type="ARBA" id="ARBA00022618"/>
    </source>
</evidence>
<dbReference type="GO" id="GO:0015629">
    <property type="term" value="C:actin cytoskeleton"/>
    <property type="evidence" value="ECO:0000318"/>
    <property type="project" value="GO_Central"/>
</dbReference>
<dbReference type="GeneID" id="100893242"/>
<keyword evidence="3" id="KW-0132">Cell division</keyword>
<keyword evidence="5" id="KW-0717">Septation</keyword>
<reference evidence="11" key="2">
    <citation type="submission" date="2021-01" db="UniProtKB">
        <authorList>
            <consortium name="EnsemblMetazoa"/>
        </authorList>
    </citation>
    <scope>IDENTIFICATION</scope>
</reference>
<evidence type="ECO:0000256" key="9">
    <source>
        <dbReference type="SAM" id="Coils"/>
    </source>
</evidence>
<dbReference type="InterPro" id="IPR004148">
    <property type="entry name" value="BAR_dom"/>
</dbReference>
<evidence type="ECO:0000256" key="2">
    <source>
        <dbReference type="ARBA" id="ARBA00022490"/>
    </source>
</evidence>
<feature type="coiled-coil region" evidence="9">
    <location>
        <begin position="130"/>
        <end position="180"/>
    </location>
</feature>
<dbReference type="GO" id="GO:0051666">
    <property type="term" value="P:actin cortical patch localization"/>
    <property type="evidence" value="ECO:0000318"/>
    <property type="project" value="GO_Central"/>
</dbReference>
<comment type="subcellular location">
    <subcellularLocation>
        <location evidence="1">Cytoplasm</location>
        <location evidence="1">Cytoskeleton</location>
    </subcellularLocation>
</comment>
<protein>
    <recommendedName>
        <fullName evidence="10">BAR domain-containing protein</fullName>
    </recommendedName>
</protein>
<evidence type="ECO:0000256" key="6">
    <source>
        <dbReference type="ARBA" id="ARBA00023212"/>
    </source>
</evidence>
<evidence type="ECO:0000256" key="4">
    <source>
        <dbReference type="ARBA" id="ARBA00023054"/>
    </source>
</evidence>
<keyword evidence="6" id="KW-0206">Cytoskeleton</keyword>
<dbReference type="OMA" id="TRFCAYF"/>
<organism evidence="11 12">
    <name type="scientific">Strongylocentrotus purpuratus</name>
    <name type="common">Purple sea urchin</name>
    <dbReference type="NCBI Taxonomy" id="7668"/>
    <lineage>
        <taxon>Eukaryota</taxon>
        <taxon>Metazoa</taxon>
        <taxon>Echinodermata</taxon>
        <taxon>Eleutherozoa</taxon>
        <taxon>Echinozoa</taxon>
        <taxon>Echinoidea</taxon>
        <taxon>Euechinoidea</taxon>
        <taxon>Echinacea</taxon>
        <taxon>Camarodonta</taxon>
        <taxon>Echinidea</taxon>
        <taxon>Strongylocentrotidae</taxon>
        <taxon>Strongylocentrotus</taxon>
    </lineage>
</organism>
<dbReference type="PANTHER" id="PTHR47174">
    <property type="entry name" value="BRIDGING INTEGRATOR 3"/>
    <property type="match status" value="1"/>
</dbReference>
<name>A0A7M7NV21_STRPU</name>
<keyword evidence="12" id="KW-1185">Reference proteome</keyword>
<dbReference type="SUPFAM" id="SSF103657">
    <property type="entry name" value="BAR/IMD domain-like"/>
    <property type="match status" value="1"/>
</dbReference>
<dbReference type="AlphaFoldDB" id="A0A7M7NV21"/>
<dbReference type="Proteomes" id="UP000007110">
    <property type="component" value="Unassembled WGS sequence"/>
</dbReference>
<proteinExistence type="predicted"/>
<dbReference type="InterPro" id="IPR046982">
    <property type="entry name" value="BIN3/RVS161-like"/>
</dbReference>
<dbReference type="SMART" id="SM00721">
    <property type="entry name" value="BAR"/>
    <property type="match status" value="1"/>
</dbReference>
<keyword evidence="7" id="KW-0131">Cell cycle</keyword>
<dbReference type="Gene3D" id="1.20.1270.60">
    <property type="entry name" value="Arfaptin homology (AH) domain/BAR domain"/>
    <property type="match status" value="1"/>
</dbReference>
<comment type="function">
    <text evidence="8">Involved in cytokinesis and septation where it has a role in the localization of F-actin.</text>
</comment>
<evidence type="ECO:0000313" key="12">
    <source>
        <dbReference type="Proteomes" id="UP000007110"/>
    </source>
</evidence>
<evidence type="ECO:0000256" key="5">
    <source>
        <dbReference type="ARBA" id="ARBA00023210"/>
    </source>
</evidence>
<dbReference type="PANTHER" id="PTHR47174:SF3">
    <property type="entry name" value="BRIDGING INTEGRATOR 3"/>
    <property type="match status" value="1"/>
</dbReference>
<dbReference type="PROSITE" id="PS51021">
    <property type="entry name" value="BAR"/>
    <property type="match status" value="1"/>
</dbReference>
<dbReference type="InParanoid" id="A0A7M7NV21"/>
<sequence>MSWNFFSRFTGASPKKTVLTREEEKDFETEVNKIEVLDEATKRLYKDMRKCIEAMTSLSKHQCRVAHNLAASPILNTEPDIKSLEGISTSISKVDEFTHELNLSATRTMVEPMKKFSGIFPGIYVALKKREQILQEYSRCQTKLEKYQDKERTGPNLAKLEQSKKTLDAAKEEYEKVHQELMEGMPNFFEARINYFQPCFEALIKAQVQYYTECFKIYVEIAASLQHNETVQSDDDFEEELHSKLNDIRALSIVVDD</sequence>
<dbReference type="FunCoup" id="A0A7M7NV21">
    <property type="interactions" value="1060"/>
</dbReference>
<dbReference type="RefSeq" id="XP_030841170.1">
    <property type="nucleotide sequence ID" value="XM_030985310.1"/>
</dbReference>
<keyword evidence="2" id="KW-0963">Cytoplasm</keyword>
<evidence type="ECO:0000256" key="8">
    <source>
        <dbReference type="ARBA" id="ARBA00059510"/>
    </source>
</evidence>
<dbReference type="FunFam" id="1.20.1270.60:FF:000028">
    <property type="entry name" value="Bridging integrator 3 homolog"/>
    <property type="match status" value="1"/>
</dbReference>
<reference evidence="12" key="1">
    <citation type="submission" date="2015-02" db="EMBL/GenBank/DDBJ databases">
        <title>Genome sequencing for Strongylocentrotus purpuratus.</title>
        <authorList>
            <person name="Murali S."/>
            <person name="Liu Y."/>
            <person name="Vee V."/>
            <person name="English A."/>
            <person name="Wang M."/>
            <person name="Skinner E."/>
            <person name="Han Y."/>
            <person name="Muzny D.M."/>
            <person name="Worley K.C."/>
            <person name="Gibbs R.A."/>
        </authorList>
    </citation>
    <scope>NUCLEOTIDE SEQUENCE</scope>
</reference>
<dbReference type="CTD" id="55909"/>
<evidence type="ECO:0000313" key="11">
    <source>
        <dbReference type="EnsemblMetazoa" id="XP_030841170"/>
    </source>
</evidence>
<dbReference type="OrthoDB" id="446293at2759"/>
<feature type="domain" description="BAR" evidence="10">
    <location>
        <begin position="12"/>
        <end position="234"/>
    </location>
</feature>
<accession>A0A7M7NV21</accession>
<dbReference type="KEGG" id="spu:100893242"/>